<dbReference type="PROSITE" id="PS50118">
    <property type="entry name" value="HMG_BOX_2"/>
    <property type="match status" value="2"/>
</dbReference>
<evidence type="ECO:0000313" key="8">
    <source>
        <dbReference type="Proteomes" id="UP000007799"/>
    </source>
</evidence>
<protein>
    <recommendedName>
        <fullName evidence="6">HMG box domain-containing protein</fullName>
    </recommendedName>
</protein>
<feature type="DNA-binding region" description="HMG box" evidence="4">
    <location>
        <begin position="49"/>
        <end position="117"/>
    </location>
</feature>
<evidence type="ECO:0000256" key="1">
    <source>
        <dbReference type="ARBA" id="ARBA00004123"/>
    </source>
</evidence>
<dbReference type="STRING" id="946362.F2U4M4"/>
<dbReference type="OMA" id="DPAYENQ"/>
<comment type="subcellular location">
    <subcellularLocation>
        <location evidence="1">Nucleus</location>
    </subcellularLocation>
</comment>
<dbReference type="InParanoid" id="F2U4M4"/>
<dbReference type="AlphaFoldDB" id="F2U4M4"/>
<dbReference type="OrthoDB" id="1919336at2759"/>
<dbReference type="InterPro" id="IPR050342">
    <property type="entry name" value="HMGB"/>
</dbReference>
<proteinExistence type="predicted"/>
<dbReference type="PANTHER" id="PTHR48112">
    <property type="entry name" value="HIGH MOBILITY GROUP PROTEIN DSP1"/>
    <property type="match status" value="1"/>
</dbReference>
<feature type="DNA-binding region" description="HMG box" evidence="4">
    <location>
        <begin position="138"/>
        <end position="206"/>
    </location>
</feature>
<sequence length="210" mass="24836">MSSDDEHYDDYNDGYDDDEHDEEEPEIEEKPVKVKKQRRARRKKDPNKPRGALTPYMCFNKEVRPAIMQQHPNASVTEVAKLIGAQWRQLTDEQKKPYNDMARTDRERYKEAMKNYVPTPGFEEGGRRRKKKKDPNAPKKPKSAYFVFAETRRDALRAQYPEDRVSDTAKRTGEEWRGMTEEQKRPFQLKAQELKQEYDQAVAEYKASLE</sequence>
<dbReference type="Pfam" id="PF00505">
    <property type="entry name" value="HMG_box"/>
    <property type="match status" value="2"/>
</dbReference>
<gene>
    <name evidence="7" type="ORF">PTSG_03243</name>
</gene>
<dbReference type="CDD" id="cd00084">
    <property type="entry name" value="HMG-box_SF"/>
    <property type="match status" value="1"/>
</dbReference>
<dbReference type="Proteomes" id="UP000007799">
    <property type="component" value="Unassembled WGS sequence"/>
</dbReference>
<keyword evidence="3 4" id="KW-0539">Nucleus</keyword>
<dbReference type="GO" id="GO:0003677">
    <property type="term" value="F:DNA binding"/>
    <property type="evidence" value="ECO:0007669"/>
    <property type="project" value="UniProtKB-UniRule"/>
</dbReference>
<evidence type="ECO:0000313" key="7">
    <source>
        <dbReference type="EMBL" id="EGD82590.1"/>
    </source>
</evidence>
<dbReference type="PANTHER" id="PTHR48112:SF32">
    <property type="entry name" value="HIGH MOBILITY GROUP PROTEIN B3"/>
    <property type="match status" value="1"/>
</dbReference>
<dbReference type="FunCoup" id="F2U4M4">
    <property type="interactions" value="1512"/>
</dbReference>
<accession>F2U4M4</accession>
<keyword evidence="8" id="KW-1185">Reference proteome</keyword>
<dbReference type="EMBL" id="GL832961">
    <property type="protein sequence ID" value="EGD82590.1"/>
    <property type="molecule type" value="Genomic_DNA"/>
</dbReference>
<evidence type="ECO:0000256" key="2">
    <source>
        <dbReference type="ARBA" id="ARBA00023125"/>
    </source>
</evidence>
<feature type="domain" description="HMG box" evidence="6">
    <location>
        <begin position="138"/>
        <end position="206"/>
    </location>
</feature>
<feature type="domain" description="HMG box" evidence="6">
    <location>
        <begin position="49"/>
        <end position="117"/>
    </location>
</feature>
<dbReference type="RefSeq" id="XP_004995826.1">
    <property type="nucleotide sequence ID" value="XM_004995769.1"/>
</dbReference>
<dbReference type="SMART" id="SM00398">
    <property type="entry name" value="HMG"/>
    <property type="match status" value="2"/>
</dbReference>
<feature type="region of interest" description="Disordered" evidence="5">
    <location>
        <begin position="109"/>
        <end position="145"/>
    </location>
</feature>
<organism evidence="8">
    <name type="scientific">Salpingoeca rosetta (strain ATCC 50818 / BSB-021)</name>
    <dbReference type="NCBI Taxonomy" id="946362"/>
    <lineage>
        <taxon>Eukaryota</taxon>
        <taxon>Choanoflagellata</taxon>
        <taxon>Craspedida</taxon>
        <taxon>Salpingoecidae</taxon>
        <taxon>Salpingoeca</taxon>
    </lineage>
</organism>
<evidence type="ECO:0000256" key="5">
    <source>
        <dbReference type="SAM" id="MobiDB-lite"/>
    </source>
</evidence>
<dbReference type="GeneID" id="16076413"/>
<reference evidence="7" key="1">
    <citation type="submission" date="2009-08" db="EMBL/GenBank/DDBJ databases">
        <title>Annotation of Salpingoeca rosetta.</title>
        <authorList>
            <consortium name="The Broad Institute Genome Sequencing Platform"/>
            <person name="Russ C."/>
            <person name="Cuomo C."/>
            <person name="Burger G."/>
            <person name="Gray M.W."/>
            <person name="Holland P.W.H."/>
            <person name="King N."/>
            <person name="Lang F.B.F."/>
            <person name="Roger A.J."/>
            <person name="Ruiz-Trillo I."/>
            <person name="Young S.K."/>
            <person name="Zeng Q."/>
            <person name="Gargeya S."/>
            <person name="Alvarado L."/>
            <person name="Berlin A."/>
            <person name="Chapman S.B."/>
            <person name="Chen Z."/>
            <person name="Freedman E."/>
            <person name="Gellesch M."/>
            <person name="Goldberg J."/>
            <person name="Griggs A."/>
            <person name="Gujja S."/>
            <person name="Heilman E."/>
            <person name="Heiman D."/>
            <person name="Howarth C."/>
            <person name="Mehta T."/>
            <person name="Neiman D."/>
            <person name="Pearson M."/>
            <person name="Roberts A."/>
            <person name="Saif S."/>
            <person name="Shea T."/>
            <person name="Shenoy N."/>
            <person name="Sisk P."/>
            <person name="Stolte C."/>
            <person name="Sykes S."/>
            <person name="White J."/>
            <person name="Yandava C."/>
            <person name="Haas B."/>
            <person name="Nusbaum C."/>
            <person name="Birren B."/>
        </authorList>
    </citation>
    <scope>NUCLEOTIDE SEQUENCE [LARGE SCALE GENOMIC DNA]</scope>
    <source>
        <strain evidence="7">ATCC 50818</strain>
    </source>
</reference>
<evidence type="ECO:0000256" key="4">
    <source>
        <dbReference type="PROSITE-ProRule" id="PRU00267"/>
    </source>
</evidence>
<evidence type="ECO:0000256" key="3">
    <source>
        <dbReference type="ARBA" id="ARBA00023242"/>
    </source>
</evidence>
<dbReference type="InterPro" id="IPR009071">
    <property type="entry name" value="HMG_box_dom"/>
</dbReference>
<dbReference type="SUPFAM" id="SSF47095">
    <property type="entry name" value="HMG-box"/>
    <property type="match status" value="2"/>
</dbReference>
<dbReference type="InterPro" id="IPR036910">
    <property type="entry name" value="HMG_box_dom_sf"/>
</dbReference>
<dbReference type="Gene3D" id="1.10.30.10">
    <property type="entry name" value="High mobility group box domain"/>
    <property type="match status" value="2"/>
</dbReference>
<feature type="compositionally biased region" description="Acidic residues" evidence="5">
    <location>
        <begin position="1"/>
        <end position="27"/>
    </location>
</feature>
<name>F2U4M4_SALR5</name>
<keyword evidence="2 4" id="KW-0238">DNA-binding</keyword>
<dbReference type="KEGG" id="sre:PTSG_03243"/>
<dbReference type="GO" id="GO:0005634">
    <property type="term" value="C:nucleus"/>
    <property type="evidence" value="ECO:0007669"/>
    <property type="project" value="UniProtKB-SubCell"/>
</dbReference>
<dbReference type="eggNOG" id="KOG0381">
    <property type="taxonomic scope" value="Eukaryota"/>
</dbReference>
<feature type="region of interest" description="Disordered" evidence="5">
    <location>
        <begin position="1"/>
        <end position="56"/>
    </location>
</feature>
<feature type="compositionally biased region" description="Basic residues" evidence="5">
    <location>
        <begin position="33"/>
        <end position="45"/>
    </location>
</feature>
<feature type="region of interest" description="Disordered" evidence="5">
    <location>
        <begin position="159"/>
        <end position="184"/>
    </location>
</feature>
<dbReference type="PRINTS" id="PR00886">
    <property type="entry name" value="HIGHMOBLTY12"/>
</dbReference>
<evidence type="ECO:0000259" key="6">
    <source>
        <dbReference type="PROSITE" id="PS50118"/>
    </source>
</evidence>